<dbReference type="SMART" id="SM01049">
    <property type="entry name" value="Cache_2"/>
    <property type="match status" value="1"/>
</dbReference>
<keyword evidence="3" id="KW-0488">Methylation</keyword>
<dbReference type="SMART" id="SM00283">
    <property type="entry name" value="MA"/>
    <property type="match status" value="1"/>
</dbReference>
<dbReference type="GO" id="GO:0006935">
    <property type="term" value="P:chemotaxis"/>
    <property type="evidence" value="ECO:0007669"/>
    <property type="project" value="InterPro"/>
</dbReference>
<dbReference type="AlphaFoldDB" id="A0A2W5DUM8"/>
<evidence type="ECO:0000313" key="14">
    <source>
        <dbReference type="EMBL" id="PZP33494.1"/>
    </source>
</evidence>
<feature type="domain" description="Methyl-accepting transducer" evidence="12">
    <location>
        <begin position="264"/>
        <end position="493"/>
    </location>
</feature>
<evidence type="ECO:0000256" key="7">
    <source>
        <dbReference type="ARBA" id="ARBA00029447"/>
    </source>
</evidence>
<dbReference type="SUPFAM" id="SSF58104">
    <property type="entry name" value="Methyl-accepting chemotaxis protein (MCP) signaling domain"/>
    <property type="match status" value="1"/>
</dbReference>
<dbReference type="PANTHER" id="PTHR43531:SF14">
    <property type="entry name" value="METHYL-ACCEPTING CHEMOTAXIS PROTEIN I-RELATED"/>
    <property type="match status" value="1"/>
</dbReference>
<dbReference type="EMBL" id="QFOD01000006">
    <property type="protein sequence ID" value="PZP33494.1"/>
    <property type="molecule type" value="Genomic_DNA"/>
</dbReference>
<dbReference type="InterPro" id="IPR033480">
    <property type="entry name" value="sCache_2"/>
</dbReference>
<dbReference type="GO" id="GO:0007165">
    <property type="term" value="P:signal transduction"/>
    <property type="evidence" value="ECO:0007669"/>
    <property type="project" value="UniProtKB-KW"/>
</dbReference>
<dbReference type="FunFam" id="1.10.287.950:FF:000001">
    <property type="entry name" value="Methyl-accepting chemotaxis sensory transducer"/>
    <property type="match status" value="1"/>
</dbReference>
<dbReference type="InterPro" id="IPR004090">
    <property type="entry name" value="Chemotax_Me-accpt_rcpt"/>
</dbReference>
<name>A0A2W5DUM8_9BURK</name>
<dbReference type="CDD" id="cd11386">
    <property type="entry name" value="MCP_signal"/>
    <property type="match status" value="1"/>
</dbReference>
<evidence type="ECO:0000256" key="9">
    <source>
        <dbReference type="SAM" id="Coils"/>
    </source>
</evidence>
<evidence type="ECO:0000256" key="10">
    <source>
        <dbReference type="SAM" id="MobiDB-lite"/>
    </source>
</evidence>
<accession>A0A2W5DUM8</accession>
<keyword evidence="2" id="KW-1003">Cell membrane</keyword>
<comment type="subcellular location">
    <subcellularLocation>
        <location evidence="1">Cell membrane</location>
        <topology evidence="1">Multi-pass membrane protein</topology>
    </subcellularLocation>
</comment>
<evidence type="ECO:0000256" key="6">
    <source>
        <dbReference type="ARBA" id="ARBA00023136"/>
    </source>
</evidence>
<dbReference type="Pfam" id="PF00672">
    <property type="entry name" value="HAMP"/>
    <property type="match status" value="1"/>
</dbReference>
<protein>
    <recommendedName>
        <fullName evidence="16">Chemotaxis protein</fullName>
    </recommendedName>
</protein>
<organism evidence="14 15">
    <name type="scientific">Roseateles depolymerans</name>
    <dbReference type="NCBI Taxonomy" id="76731"/>
    <lineage>
        <taxon>Bacteria</taxon>
        <taxon>Pseudomonadati</taxon>
        <taxon>Pseudomonadota</taxon>
        <taxon>Betaproteobacteria</taxon>
        <taxon>Burkholderiales</taxon>
        <taxon>Sphaerotilaceae</taxon>
        <taxon>Roseateles</taxon>
    </lineage>
</organism>
<comment type="similarity">
    <text evidence="7">Belongs to the methyl-accepting chemotaxis (MCP) protein family.</text>
</comment>
<dbReference type="InterPro" id="IPR051310">
    <property type="entry name" value="MCP_chemotaxis"/>
</dbReference>
<feature type="region of interest" description="Disordered" evidence="10">
    <location>
        <begin position="317"/>
        <end position="337"/>
    </location>
</feature>
<evidence type="ECO:0000256" key="4">
    <source>
        <dbReference type="ARBA" id="ARBA00022692"/>
    </source>
</evidence>
<dbReference type="PROSITE" id="PS50885">
    <property type="entry name" value="HAMP"/>
    <property type="match status" value="1"/>
</dbReference>
<dbReference type="Pfam" id="PF17200">
    <property type="entry name" value="sCache_2"/>
    <property type="match status" value="1"/>
</dbReference>
<keyword evidence="5 11" id="KW-1133">Transmembrane helix</keyword>
<dbReference type="PROSITE" id="PS50111">
    <property type="entry name" value="CHEMOTAXIS_TRANSDUC_2"/>
    <property type="match status" value="1"/>
</dbReference>
<evidence type="ECO:0000256" key="3">
    <source>
        <dbReference type="ARBA" id="ARBA00022481"/>
    </source>
</evidence>
<evidence type="ECO:0000256" key="5">
    <source>
        <dbReference type="ARBA" id="ARBA00022989"/>
    </source>
</evidence>
<dbReference type="PRINTS" id="PR00260">
    <property type="entry name" value="CHEMTRNSDUCR"/>
</dbReference>
<dbReference type="Proteomes" id="UP000249633">
    <property type="component" value="Unassembled WGS sequence"/>
</dbReference>
<evidence type="ECO:0008006" key="16">
    <source>
        <dbReference type="Google" id="ProtNLM"/>
    </source>
</evidence>
<evidence type="ECO:0000259" key="12">
    <source>
        <dbReference type="PROSITE" id="PS50111"/>
    </source>
</evidence>
<keyword evidence="6 11" id="KW-0472">Membrane</keyword>
<evidence type="ECO:0000256" key="11">
    <source>
        <dbReference type="SAM" id="Phobius"/>
    </source>
</evidence>
<evidence type="ECO:0000256" key="8">
    <source>
        <dbReference type="PROSITE-ProRule" id="PRU00284"/>
    </source>
</evidence>
<keyword evidence="4 11" id="KW-0812">Transmembrane</keyword>
<evidence type="ECO:0000259" key="13">
    <source>
        <dbReference type="PROSITE" id="PS50885"/>
    </source>
</evidence>
<gene>
    <name evidence="14" type="ORF">DI603_08080</name>
</gene>
<dbReference type="PANTHER" id="PTHR43531">
    <property type="entry name" value="PROTEIN ICFG"/>
    <property type="match status" value="1"/>
</dbReference>
<feature type="compositionally biased region" description="Polar residues" evidence="10">
    <location>
        <begin position="317"/>
        <end position="330"/>
    </location>
</feature>
<dbReference type="Gene3D" id="3.30.450.20">
    <property type="entry name" value="PAS domain"/>
    <property type="match status" value="1"/>
</dbReference>
<keyword evidence="8" id="KW-0807">Transducer</keyword>
<dbReference type="Gene3D" id="1.10.287.950">
    <property type="entry name" value="Methyl-accepting chemotaxis protein"/>
    <property type="match status" value="1"/>
</dbReference>
<evidence type="ECO:0000256" key="1">
    <source>
        <dbReference type="ARBA" id="ARBA00004651"/>
    </source>
</evidence>
<reference evidence="14 15" key="1">
    <citation type="submission" date="2017-08" db="EMBL/GenBank/DDBJ databases">
        <title>Infants hospitalized years apart are colonized by the same room-sourced microbial strains.</title>
        <authorList>
            <person name="Brooks B."/>
            <person name="Olm M.R."/>
            <person name="Firek B.A."/>
            <person name="Baker R."/>
            <person name="Thomas B.C."/>
            <person name="Morowitz M.J."/>
            <person name="Banfield J.F."/>
        </authorList>
    </citation>
    <scope>NUCLEOTIDE SEQUENCE [LARGE SCALE GENOMIC DNA]</scope>
    <source>
        <strain evidence="14">S2_012_000_R2_81</strain>
    </source>
</reference>
<feature type="coiled-coil region" evidence="9">
    <location>
        <begin position="482"/>
        <end position="509"/>
    </location>
</feature>
<keyword evidence="9" id="KW-0175">Coiled coil</keyword>
<evidence type="ECO:0000256" key="2">
    <source>
        <dbReference type="ARBA" id="ARBA00022475"/>
    </source>
</evidence>
<feature type="domain" description="HAMP" evidence="13">
    <location>
        <begin position="207"/>
        <end position="259"/>
    </location>
</feature>
<proteinExistence type="inferred from homology"/>
<comment type="caution">
    <text evidence="14">The sequence shown here is derived from an EMBL/GenBank/DDBJ whole genome shotgun (WGS) entry which is preliminary data.</text>
</comment>
<dbReference type="CDD" id="cd06225">
    <property type="entry name" value="HAMP"/>
    <property type="match status" value="1"/>
</dbReference>
<dbReference type="GO" id="GO:0004888">
    <property type="term" value="F:transmembrane signaling receptor activity"/>
    <property type="evidence" value="ECO:0007669"/>
    <property type="project" value="InterPro"/>
</dbReference>
<dbReference type="Pfam" id="PF00015">
    <property type="entry name" value="MCPsignal"/>
    <property type="match status" value="1"/>
</dbReference>
<dbReference type="InterPro" id="IPR004089">
    <property type="entry name" value="MCPsignal_dom"/>
</dbReference>
<sequence>MMLATRLRLAVVLIVLGFVVLVMVLTQRAADSLLTVKLQATVDQVEQAERVVREYFDKARSGAMPEAQAKAEAAQAVGKVRYAGNEYLWINDMSPAMVMHPIKPDLIGRNLRENKDPAGKALFVEMVDVVKAAGRGYVDYQWPKPGAQAPEPKRSYVKGFAPWGWVIGSGVYIDDVRAVARRDALVALALVLGLGALALLGVELIVRDMRRRLAGMHEAMHAVAAGDLCSAIEPGRPDELGLVLREVVKMQQRLTSLVQAIRQATESIGIASNEVAQGSQDLSARTEQAAANLQQTAASMQELTGQVQQSAQAAGQTRQLADSASSQAHSGSEVMGEVQQTMDGIAASSRKISDIIAVIDGVAFQTNILALNAAVEAARAGEQGRGFAVVASEVRGLAQRSAQAAREIKQLITESVERVQAGSQQVGRAGSSMHDILQAVGRVTTTVGEISQTSAGQSDGIAQINLAIANLDGMTQQNAALVEETAAAAEALRQQARALNDTIAVFKIQADAGAPAY</sequence>
<dbReference type="SMART" id="SM00304">
    <property type="entry name" value="HAMP"/>
    <property type="match status" value="1"/>
</dbReference>
<dbReference type="InterPro" id="IPR003660">
    <property type="entry name" value="HAMP_dom"/>
</dbReference>
<evidence type="ECO:0000313" key="15">
    <source>
        <dbReference type="Proteomes" id="UP000249633"/>
    </source>
</evidence>
<dbReference type="GO" id="GO:0005886">
    <property type="term" value="C:plasma membrane"/>
    <property type="evidence" value="ECO:0007669"/>
    <property type="project" value="UniProtKB-SubCell"/>
</dbReference>
<feature type="transmembrane region" description="Helical" evidence="11">
    <location>
        <begin position="184"/>
        <end position="206"/>
    </location>
</feature>